<evidence type="ECO:0000313" key="1">
    <source>
        <dbReference type="EMBL" id="MBC1780513.1"/>
    </source>
</evidence>
<dbReference type="RefSeq" id="WP_185495742.1">
    <property type="nucleotide sequence ID" value="NZ_JAARUV010000010.1"/>
</dbReference>
<gene>
    <name evidence="1" type="ORF">HCA46_16945</name>
</gene>
<dbReference type="AlphaFoldDB" id="A0A7X0XTN1"/>
<accession>A0A7X0XTN1</accession>
<reference evidence="1 2" key="1">
    <citation type="submission" date="2020-03" db="EMBL/GenBank/DDBJ databases">
        <title>Soil Listeria distribution.</title>
        <authorList>
            <person name="Liao J."/>
            <person name="Wiedmann M."/>
        </authorList>
    </citation>
    <scope>NUCLEOTIDE SEQUENCE [LARGE SCALE GENOMIC DNA]</scope>
    <source>
        <strain evidence="1 2">FSL L7-1017</strain>
    </source>
</reference>
<comment type="caution">
    <text evidence="1">The sequence shown here is derived from an EMBL/GenBank/DDBJ whole genome shotgun (WGS) entry which is preliminary data.</text>
</comment>
<protein>
    <submittedName>
        <fullName evidence="1">Uncharacterized protein</fullName>
    </submittedName>
</protein>
<dbReference type="EMBL" id="JAARUV010000010">
    <property type="protein sequence ID" value="MBC1780513.1"/>
    <property type="molecule type" value="Genomic_DNA"/>
</dbReference>
<sequence>MEKIPFTLEHQGKTLREEHYSWAKHHKKVGYCVGVEKFHQSLEEAPFYEVWHSDKKHVDVYRALKNTPHTLTKVYDMMNFDTGESFKQRRHFILLENQAYQEADVSHYSIGASNTKQTCHIRLIFQLEKDRFIFDMEHRSAGSYAETFGSFLEDVFTNMMDYLEDKKEAYVEACRRQEEEPNVQSHMVRTHGIHSLGESEYKIVVVDSSSSLIDEFDIEEEELKRSLIGVEIYQFNMELQ</sequence>
<organism evidence="1 2">
    <name type="scientific">Listeria booriae</name>
    <dbReference type="NCBI Taxonomy" id="1552123"/>
    <lineage>
        <taxon>Bacteria</taxon>
        <taxon>Bacillati</taxon>
        <taxon>Bacillota</taxon>
        <taxon>Bacilli</taxon>
        <taxon>Bacillales</taxon>
        <taxon>Listeriaceae</taxon>
        <taxon>Listeria</taxon>
    </lineage>
</organism>
<dbReference type="Proteomes" id="UP000547643">
    <property type="component" value="Unassembled WGS sequence"/>
</dbReference>
<name>A0A7X0XTN1_9LIST</name>
<evidence type="ECO:0000313" key="2">
    <source>
        <dbReference type="Proteomes" id="UP000547643"/>
    </source>
</evidence>
<proteinExistence type="predicted"/>